<accession>A0A0C3CQY2</accession>
<evidence type="ECO:0000313" key="3">
    <source>
        <dbReference type="EMBL" id="KIN01424.1"/>
    </source>
</evidence>
<protein>
    <submittedName>
        <fullName evidence="3">Uncharacterized protein</fullName>
    </submittedName>
</protein>
<reference evidence="4" key="2">
    <citation type="submission" date="2015-01" db="EMBL/GenBank/DDBJ databases">
        <title>Evolutionary Origins and Diversification of the Mycorrhizal Mutualists.</title>
        <authorList>
            <consortium name="DOE Joint Genome Institute"/>
            <consortium name="Mycorrhizal Genomics Consortium"/>
            <person name="Kohler A."/>
            <person name="Kuo A."/>
            <person name="Nagy L.G."/>
            <person name="Floudas D."/>
            <person name="Copeland A."/>
            <person name="Barry K.W."/>
            <person name="Cichocki N."/>
            <person name="Veneault-Fourrey C."/>
            <person name="LaButti K."/>
            <person name="Lindquist E.A."/>
            <person name="Lipzen A."/>
            <person name="Lundell T."/>
            <person name="Morin E."/>
            <person name="Murat C."/>
            <person name="Riley R."/>
            <person name="Ohm R."/>
            <person name="Sun H."/>
            <person name="Tunlid A."/>
            <person name="Henrissat B."/>
            <person name="Grigoriev I.V."/>
            <person name="Hibbett D.S."/>
            <person name="Martin F."/>
        </authorList>
    </citation>
    <scope>NUCLEOTIDE SEQUENCE [LARGE SCALE GENOMIC DNA]</scope>
    <source>
        <strain evidence="4">Zn</strain>
    </source>
</reference>
<dbReference type="HOGENOM" id="CLU_1205099_0_0_1"/>
<organism evidence="3 4">
    <name type="scientific">Oidiodendron maius (strain Zn)</name>
    <dbReference type="NCBI Taxonomy" id="913774"/>
    <lineage>
        <taxon>Eukaryota</taxon>
        <taxon>Fungi</taxon>
        <taxon>Dikarya</taxon>
        <taxon>Ascomycota</taxon>
        <taxon>Pezizomycotina</taxon>
        <taxon>Leotiomycetes</taxon>
        <taxon>Leotiomycetes incertae sedis</taxon>
        <taxon>Myxotrichaceae</taxon>
        <taxon>Oidiodendron</taxon>
    </lineage>
</organism>
<evidence type="ECO:0000256" key="2">
    <source>
        <dbReference type="SAM" id="SignalP"/>
    </source>
</evidence>
<proteinExistence type="predicted"/>
<evidence type="ECO:0000313" key="4">
    <source>
        <dbReference type="Proteomes" id="UP000054321"/>
    </source>
</evidence>
<reference evidence="3 4" key="1">
    <citation type="submission" date="2014-04" db="EMBL/GenBank/DDBJ databases">
        <authorList>
            <consortium name="DOE Joint Genome Institute"/>
            <person name="Kuo A."/>
            <person name="Martino E."/>
            <person name="Perotto S."/>
            <person name="Kohler A."/>
            <person name="Nagy L.G."/>
            <person name="Floudas D."/>
            <person name="Copeland A."/>
            <person name="Barry K.W."/>
            <person name="Cichocki N."/>
            <person name="Veneault-Fourrey C."/>
            <person name="LaButti K."/>
            <person name="Lindquist E.A."/>
            <person name="Lipzen A."/>
            <person name="Lundell T."/>
            <person name="Morin E."/>
            <person name="Murat C."/>
            <person name="Sun H."/>
            <person name="Tunlid A."/>
            <person name="Henrissat B."/>
            <person name="Grigoriev I.V."/>
            <person name="Hibbett D.S."/>
            <person name="Martin F."/>
            <person name="Nordberg H.P."/>
            <person name="Cantor M.N."/>
            <person name="Hua S.X."/>
        </authorList>
    </citation>
    <scope>NUCLEOTIDE SEQUENCE [LARGE SCALE GENOMIC DNA]</scope>
    <source>
        <strain evidence="3 4">Zn</strain>
    </source>
</reference>
<name>A0A0C3CQY2_OIDMZ</name>
<keyword evidence="2" id="KW-0732">Signal</keyword>
<evidence type="ECO:0000256" key="1">
    <source>
        <dbReference type="SAM" id="MobiDB-lite"/>
    </source>
</evidence>
<feature type="signal peptide" evidence="2">
    <location>
        <begin position="1"/>
        <end position="18"/>
    </location>
</feature>
<dbReference type="InParanoid" id="A0A0C3CQY2"/>
<dbReference type="Proteomes" id="UP000054321">
    <property type="component" value="Unassembled WGS sequence"/>
</dbReference>
<dbReference type="EMBL" id="KN832876">
    <property type="protein sequence ID" value="KIN01424.1"/>
    <property type="molecule type" value="Genomic_DNA"/>
</dbReference>
<gene>
    <name evidence="3" type="ORF">OIDMADRAFT_54546</name>
</gene>
<sequence>MKFTYAIVLFSSSSLALDQNNVGNVDDIVRTDMPTGSIARCPQVQWRPLSPYKSILFPEPWWFLPDADEANKDHYDVTHPTLPPNIILPDPLLPTENKTINGLYTIAVKIYKADLIKQKQPNNQDCDKWLAALNKFHVMCRCVHMWWWQCSEVGGESWERALSKQTYFARYRRVKTMLDAQMRYEGMVKLGKRLTELAAQNDTLLDAQSKTNHTGQKLHEAAMDTQQMLK</sequence>
<feature type="chain" id="PRO_5002162948" evidence="2">
    <location>
        <begin position="19"/>
        <end position="230"/>
    </location>
</feature>
<dbReference type="AlphaFoldDB" id="A0A0C3CQY2"/>
<keyword evidence="4" id="KW-1185">Reference proteome</keyword>
<dbReference type="OrthoDB" id="3512139at2759"/>
<feature type="region of interest" description="Disordered" evidence="1">
    <location>
        <begin position="210"/>
        <end position="230"/>
    </location>
</feature>